<accession>A0ABV9S831</accession>
<evidence type="ECO:0000313" key="2">
    <source>
        <dbReference type="Proteomes" id="UP001595859"/>
    </source>
</evidence>
<sequence length="155" mass="16672">MSVMDFADYRLRMRAGVPALAQRSFYLVGLTQGVRRGTRAVAADPRKRLAGAIRALHPNAVVHDPVEAWDRTRDQAPAEFHRLTGLAAGSDVCVAWLPDRDAAADAVAEVQAAHRGGATVVVITGETDDFVVRAFATVVLPDIDAFSDWLHAQAA</sequence>
<dbReference type="Proteomes" id="UP001595859">
    <property type="component" value="Unassembled WGS sequence"/>
</dbReference>
<organism evidence="1 2">
    <name type="scientific">Actinophytocola glycyrrhizae</name>
    <dbReference type="NCBI Taxonomy" id="2044873"/>
    <lineage>
        <taxon>Bacteria</taxon>
        <taxon>Bacillati</taxon>
        <taxon>Actinomycetota</taxon>
        <taxon>Actinomycetes</taxon>
        <taxon>Pseudonocardiales</taxon>
        <taxon>Pseudonocardiaceae</taxon>
    </lineage>
</organism>
<gene>
    <name evidence="1" type="ORF">ACFPCV_25955</name>
</gene>
<reference evidence="2" key="1">
    <citation type="journal article" date="2019" name="Int. J. Syst. Evol. Microbiol.">
        <title>The Global Catalogue of Microorganisms (GCM) 10K type strain sequencing project: providing services to taxonomists for standard genome sequencing and annotation.</title>
        <authorList>
            <consortium name="The Broad Institute Genomics Platform"/>
            <consortium name="The Broad Institute Genome Sequencing Center for Infectious Disease"/>
            <person name="Wu L."/>
            <person name="Ma J."/>
        </authorList>
    </citation>
    <scope>NUCLEOTIDE SEQUENCE [LARGE SCALE GENOMIC DNA]</scope>
    <source>
        <strain evidence="2">ZS-22-S1</strain>
    </source>
</reference>
<name>A0ABV9S831_9PSEU</name>
<keyword evidence="2" id="KW-1185">Reference proteome</keyword>
<protein>
    <submittedName>
        <fullName evidence="1">Uncharacterized protein</fullName>
    </submittedName>
</protein>
<dbReference type="EMBL" id="JBHSIS010000017">
    <property type="protein sequence ID" value="MFC4856954.1"/>
    <property type="molecule type" value="Genomic_DNA"/>
</dbReference>
<proteinExistence type="predicted"/>
<comment type="caution">
    <text evidence="1">The sequence shown here is derived from an EMBL/GenBank/DDBJ whole genome shotgun (WGS) entry which is preliminary data.</text>
</comment>
<evidence type="ECO:0000313" key="1">
    <source>
        <dbReference type="EMBL" id="MFC4856954.1"/>
    </source>
</evidence>
<dbReference type="RefSeq" id="WP_378058946.1">
    <property type="nucleotide sequence ID" value="NZ_JBHSIS010000017.1"/>
</dbReference>